<dbReference type="RefSeq" id="WP_142930281.1">
    <property type="nucleotide sequence ID" value="NZ_ML660128.1"/>
</dbReference>
<evidence type="ECO:0000313" key="1">
    <source>
        <dbReference type="EMBL" id="TQV65755.1"/>
    </source>
</evidence>
<dbReference type="InterPro" id="IPR015943">
    <property type="entry name" value="WD40/YVTN_repeat-like_dom_sf"/>
</dbReference>
<dbReference type="CDD" id="cd15482">
    <property type="entry name" value="Sialidase_non-viral"/>
    <property type="match status" value="1"/>
</dbReference>
<dbReference type="InterPro" id="IPR036278">
    <property type="entry name" value="Sialidase_sf"/>
</dbReference>
<accession>A0A545SLA2</accession>
<organism evidence="1 2">
    <name type="scientific">Exilibacterium tricleocarpae</name>
    <dbReference type="NCBI Taxonomy" id="2591008"/>
    <lineage>
        <taxon>Bacteria</taxon>
        <taxon>Pseudomonadati</taxon>
        <taxon>Pseudomonadota</taxon>
        <taxon>Gammaproteobacteria</taxon>
        <taxon>Cellvibrionales</taxon>
        <taxon>Cellvibrionaceae</taxon>
        <taxon>Exilibacterium</taxon>
    </lineage>
</organism>
<evidence type="ECO:0000313" key="2">
    <source>
        <dbReference type="Proteomes" id="UP000319732"/>
    </source>
</evidence>
<dbReference type="Gene3D" id="2.130.10.10">
    <property type="entry name" value="YVTN repeat-like/Quinoprotein amine dehydrogenase"/>
    <property type="match status" value="2"/>
</dbReference>
<name>A0A545SLA2_9GAMM</name>
<dbReference type="OrthoDB" id="9813892at2"/>
<sequence>MIVTIARNDAFRQVFALSVHLGKDMWFCAVDSDTNKVSTIFETVNAGSSWAPIFATLSKGVRDFVVVNDNTDNTASPYVNNTVLALLSDPANGDDMLVRTTDGGDSWSAVTFTRSTAPAETGLLSGALEGDQKSGGSRVIVGSARQVGNTATVFISTDSGATFGSPIAVATGHNNIWWVEYISGTGASGIWLAFCHDQGGTLAPVVYQTTDGGANWSSLSTVGAAGDVWQAVHKTSQGTLLATTNNNGRVYRSTNNGASWTLVFEAANVIATETKVRRFIENSTAIYCVSQNAGYLWRSTDDGVNYTVIDRAGRQFGPICFSGTETRILIGGGQGFTGAGPGRAEMYVATIVDK</sequence>
<dbReference type="EMBL" id="VHSG01000053">
    <property type="protein sequence ID" value="TQV65755.1"/>
    <property type="molecule type" value="Genomic_DNA"/>
</dbReference>
<reference evidence="1 2" key="1">
    <citation type="submission" date="2019-06" db="EMBL/GenBank/DDBJ databases">
        <title>Whole genome sequence for Cellvibrionaceae sp. R142.</title>
        <authorList>
            <person name="Wang G."/>
        </authorList>
    </citation>
    <scope>NUCLEOTIDE SEQUENCE [LARGE SCALE GENOMIC DNA]</scope>
    <source>
        <strain evidence="1 2">R142</strain>
    </source>
</reference>
<keyword evidence="2" id="KW-1185">Reference proteome</keyword>
<comment type="caution">
    <text evidence="1">The sequence shown here is derived from an EMBL/GenBank/DDBJ whole genome shotgun (WGS) entry which is preliminary data.</text>
</comment>
<proteinExistence type="predicted"/>
<dbReference type="Proteomes" id="UP000319732">
    <property type="component" value="Unassembled WGS sequence"/>
</dbReference>
<protein>
    <submittedName>
        <fullName evidence="1">Exo-alpha-sialidase</fullName>
    </submittedName>
</protein>
<gene>
    <name evidence="1" type="ORF">FKG94_28125</name>
</gene>
<dbReference type="AlphaFoldDB" id="A0A545SLA2"/>
<dbReference type="SUPFAM" id="SSF50939">
    <property type="entry name" value="Sialidases"/>
    <property type="match status" value="1"/>
</dbReference>